<proteinExistence type="predicted"/>
<name>A0A5M6DCJ8_9BACT</name>
<dbReference type="EMBL" id="VWOX01000003">
    <property type="protein sequence ID" value="KAA5545103.1"/>
    <property type="molecule type" value="Genomic_DNA"/>
</dbReference>
<dbReference type="Proteomes" id="UP000324479">
    <property type="component" value="Unassembled WGS sequence"/>
</dbReference>
<gene>
    <name evidence="1" type="ORF">FYK55_05315</name>
</gene>
<accession>A0A5M6DCJ8</accession>
<evidence type="ECO:0000313" key="1">
    <source>
        <dbReference type="EMBL" id="KAA5545103.1"/>
    </source>
</evidence>
<protein>
    <submittedName>
        <fullName evidence="1">Uncharacterized protein</fullName>
    </submittedName>
</protein>
<keyword evidence="2" id="KW-1185">Reference proteome</keyword>
<comment type="caution">
    <text evidence="1">The sequence shown here is derived from an EMBL/GenBank/DDBJ whole genome shotgun (WGS) entry which is preliminary data.</text>
</comment>
<dbReference type="AlphaFoldDB" id="A0A5M6DCJ8"/>
<organism evidence="1 2">
    <name type="scientific">Roseiconus nitratireducens</name>
    <dbReference type="NCBI Taxonomy" id="2605748"/>
    <lineage>
        <taxon>Bacteria</taxon>
        <taxon>Pseudomonadati</taxon>
        <taxon>Planctomycetota</taxon>
        <taxon>Planctomycetia</taxon>
        <taxon>Pirellulales</taxon>
        <taxon>Pirellulaceae</taxon>
        <taxon>Roseiconus</taxon>
    </lineage>
</organism>
<evidence type="ECO:0000313" key="2">
    <source>
        <dbReference type="Proteomes" id="UP000324479"/>
    </source>
</evidence>
<reference evidence="1 2" key="1">
    <citation type="submission" date="2019-08" db="EMBL/GenBank/DDBJ databases">
        <authorList>
            <person name="Dhanesh K."/>
            <person name="Kumar G."/>
            <person name="Sasikala C."/>
            <person name="Venkata Ramana C."/>
        </authorList>
    </citation>
    <scope>NUCLEOTIDE SEQUENCE [LARGE SCALE GENOMIC DNA]</scope>
    <source>
        <strain evidence="1 2">JC645</strain>
    </source>
</reference>
<sequence>MADLILRDTDADELTDRIATSVIEQLRPLITDAGHSRLVDRRTMAGLLGVSLATFDRLRSTNDIPTRWIETTPRFDPTAVIEALPPISPAERYRTAVEAK</sequence>